<reference evidence="2" key="1">
    <citation type="journal article" date="2021" name="Nat. Commun.">
        <title>Genetic determinants of endophytism in the Arabidopsis root mycobiome.</title>
        <authorList>
            <person name="Mesny F."/>
            <person name="Miyauchi S."/>
            <person name="Thiergart T."/>
            <person name="Pickel B."/>
            <person name="Atanasova L."/>
            <person name="Karlsson M."/>
            <person name="Huettel B."/>
            <person name="Barry K.W."/>
            <person name="Haridas S."/>
            <person name="Chen C."/>
            <person name="Bauer D."/>
            <person name="Andreopoulos W."/>
            <person name="Pangilinan J."/>
            <person name="LaButti K."/>
            <person name="Riley R."/>
            <person name="Lipzen A."/>
            <person name="Clum A."/>
            <person name="Drula E."/>
            <person name="Henrissat B."/>
            <person name="Kohler A."/>
            <person name="Grigoriev I.V."/>
            <person name="Martin F.M."/>
            <person name="Hacquard S."/>
        </authorList>
    </citation>
    <scope>NUCLEOTIDE SEQUENCE</scope>
    <source>
        <strain evidence="2">MPI-CAGE-AT-0023</strain>
    </source>
</reference>
<feature type="compositionally biased region" description="Basic and acidic residues" evidence="1">
    <location>
        <begin position="50"/>
        <end position="65"/>
    </location>
</feature>
<comment type="caution">
    <text evidence="2">The sequence shown here is derived from an EMBL/GenBank/DDBJ whole genome shotgun (WGS) entry which is preliminary data.</text>
</comment>
<feature type="compositionally biased region" description="Polar residues" evidence="1">
    <location>
        <begin position="89"/>
        <end position="98"/>
    </location>
</feature>
<dbReference type="AlphaFoldDB" id="A0A9P9KAR5"/>
<protein>
    <submittedName>
        <fullName evidence="2">Uncharacterized protein</fullName>
    </submittedName>
</protein>
<accession>A0A9P9KAR5</accession>
<proteinExistence type="predicted"/>
<sequence>MGCCGGHVTKTVTKAFSKTYENNKSRNFGYRKGPDGKWYGPGTQDEASLEPERKSKAQLKRESQRKSSVFARHKSPSSLGTLAMMHGTRSISGSSQLYGQPRSYGKSQSFSKSKTRSQRRDSWF</sequence>
<dbReference type="EMBL" id="JAGMUX010000008">
    <property type="protein sequence ID" value="KAH7250331.1"/>
    <property type="molecule type" value="Genomic_DNA"/>
</dbReference>
<evidence type="ECO:0000256" key="1">
    <source>
        <dbReference type="SAM" id="MobiDB-lite"/>
    </source>
</evidence>
<name>A0A9P9KAR5_FUSRE</name>
<organism evidence="2 3">
    <name type="scientific">Fusarium redolens</name>
    <dbReference type="NCBI Taxonomy" id="48865"/>
    <lineage>
        <taxon>Eukaryota</taxon>
        <taxon>Fungi</taxon>
        <taxon>Dikarya</taxon>
        <taxon>Ascomycota</taxon>
        <taxon>Pezizomycotina</taxon>
        <taxon>Sordariomycetes</taxon>
        <taxon>Hypocreomycetidae</taxon>
        <taxon>Hypocreales</taxon>
        <taxon>Nectriaceae</taxon>
        <taxon>Fusarium</taxon>
        <taxon>Fusarium redolens species complex</taxon>
    </lineage>
</organism>
<dbReference type="Proteomes" id="UP000720189">
    <property type="component" value="Unassembled WGS sequence"/>
</dbReference>
<gene>
    <name evidence="2" type="ORF">BKA55DRAFT_690565</name>
</gene>
<evidence type="ECO:0000313" key="2">
    <source>
        <dbReference type="EMBL" id="KAH7250331.1"/>
    </source>
</evidence>
<dbReference type="RefSeq" id="XP_046049650.1">
    <property type="nucleotide sequence ID" value="XM_046199518.1"/>
</dbReference>
<evidence type="ECO:0000313" key="3">
    <source>
        <dbReference type="Proteomes" id="UP000720189"/>
    </source>
</evidence>
<dbReference type="GeneID" id="70229472"/>
<keyword evidence="3" id="KW-1185">Reference proteome</keyword>
<feature type="region of interest" description="Disordered" evidence="1">
    <location>
        <begin position="23"/>
        <end position="124"/>
    </location>
</feature>